<keyword evidence="2" id="KW-1185">Reference proteome</keyword>
<proteinExistence type="predicted"/>
<dbReference type="InterPro" id="IPR018247">
    <property type="entry name" value="EF_Hand_1_Ca_BS"/>
</dbReference>
<protein>
    <recommendedName>
        <fullName evidence="3">Glutaredoxin domain-containing protein</fullName>
    </recommendedName>
</protein>
<name>G9E643_MPSP1</name>
<dbReference type="EMBL" id="JF974320">
    <property type="protein sequence ID" value="AET84870.1"/>
    <property type="molecule type" value="Genomic_DNA"/>
</dbReference>
<reference evidence="1 2" key="1">
    <citation type="submission" date="2010-12" db="EMBL/GenBank/DDBJ databases">
        <title>The Genome Sequence of Micromonas pusilla virus SP1.</title>
        <authorList>
            <consortium name="The Broad Institute Genome Sequencing Platform"/>
            <person name="Henn M.R."/>
            <person name="Suttle C."/>
            <person name="Winget D."/>
            <person name="Chan A."/>
            <person name="Levin J."/>
            <person name="Malboeuf C."/>
            <person name="Casali M."/>
            <person name="Russ C."/>
            <person name="Lennon N."/>
            <person name="Chapman S.B."/>
            <person name="Erlich R."/>
            <person name="Young S.K."/>
            <person name="Yandava C."/>
            <person name="Zeng Q."/>
            <person name="Alvarado L."/>
            <person name="Anderson S."/>
            <person name="Berlin A."/>
            <person name="Chen Z."/>
            <person name="Freedman E."/>
            <person name="Gellesch M."/>
            <person name="Goldberg J."/>
            <person name="Green L."/>
            <person name="Griggs A."/>
            <person name="Gujja S."/>
            <person name="Heilman E.R."/>
            <person name="Heiman D."/>
            <person name="Hollinger A."/>
            <person name="Howarth C."/>
            <person name="Larson L."/>
            <person name="Mehta T."/>
            <person name="Pearson M."/>
            <person name="Roberts A."/>
            <person name="Ryan E."/>
            <person name="Saif S."/>
            <person name="Shea T."/>
            <person name="Shenoy N."/>
            <person name="Sisk P."/>
            <person name="Stolte C."/>
            <person name="Sykes S."/>
            <person name="White J."/>
            <person name="Haas B."/>
            <person name="Nusbaum C."/>
            <person name="Birren B."/>
        </authorList>
    </citation>
    <scope>NUCLEOTIDE SEQUENCE [LARGE SCALE GENOMIC DNA]</scope>
    <source>
        <strain evidence="1 2">SP1</strain>
    </source>
</reference>
<dbReference type="Proteomes" id="UP000232710">
    <property type="component" value="Segment"/>
</dbReference>
<organismHost>
    <name type="scientific">Micromonas pusilla</name>
    <name type="common">Picoplanktonic green alga</name>
    <name type="synonym">Chromulina pusilla</name>
    <dbReference type="NCBI Taxonomy" id="38833"/>
</organismHost>
<dbReference type="Gene3D" id="3.40.30.10">
    <property type="entry name" value="Glutaredoxin"/>
    <property type="match status" value="1"/>
</dbReference>
<evidence type="ECO:0008006" key="3">
    <source>
        <dbReference type="Google" id="ProtNLM"/>
    </source>
</evidence>
<evidence type="ECO:0000313" key="1">
    <source>
        <dbReference type="EMBL" id="AET84870.1"/>
    </source>
</evidence>
<dbReference type="SUPFAM" id="SSF52833">
    <property type="entry name" value="Thioredoxin-like"/>
    <property type="match status" value="1"/>
</dbReference>
<dbReference type="PROSITE" id="PS00018">
    <property type="entry name" value="EF_HAND_1"/>
    <property type="match status" value="1"/>
</dbReference>
<evidence type="ECO:0000313" key="2">
    <source>
        <dbReference type="Proteomes" id="UP000232710"/>
    </source>
</evidence>
<gene>
    <name evidence="1" type="ORF">MPXG_00072</name>
</gene>
<sequence>MIALVILVIVNVMILMRTGQAPIEDGEKWTIYGSMGCGWTRKQIEYMKKNGKSYTFVDCEEEDCPGVEGFPTMVDQNGERVVGFKEV</sequence>
<dbReference type="InterPro" id="IPR036249">
    <property type="entry name" value="Thioredoxin-like_sf"/>
</dbReference>
<accession>G9E643</accession>
<organism evidence="1 2">
    <name type="scientific">Micromonas pusilla virus SP1</name>
    <name type="common">MpV-SP1</name>
    <dbReference type="NCBI Taxonomy" id="373996"/>
    <lineage>
        <taxon>Viruses</taxon>
        <taxon>Varidnaviria</taxon>
        <taxon>Bamfordvirae</taxon>
        <taxon>Nucleocytoviricota</taxon>
        <taxon>Megaviricetes</taxon>
        <taxon>Algavirales</taxon>
        <taxon>Phycodnaviridae</taxon>
        <taxon>Prasinovirus</taxon>
        <taxon>Prasinovirus micromonas</taxon>
    </lineage>
</organism>